<evidence type="ECO:0000256" key="1">
    <source>
        <dbReference type="SAM" id="Phobius"/>
    </source>
</evidence>
<reference evidence="3" key="1">
    <citation type="submission" date="2010-08" db="EMBL/GenBank/DDBJ databases">
        <title>Genome sequence of Parvularcula bermudensis HTCC2503.</title>
        <authorList>
            <person name="Kang D.-M."/>
            <person name="Oh H.-M."/>
            <person name="Cho J.-C."/>
        </authorList>
    </citation>
    <scope>NUCLEOTIDE SEQUENCE [LARGE SCALE GENOMIC DNA]</scope>
    <source>
        <strain evidence="3">ATCC BAA-594 / HTCC2503 / KCTC 12087</strain>
    </source>
</reference>
<gene>
    <name evidence="2" type="ordered locus">PB2503_00657</name>
</gene>
<dbReference type="InterPro" id="IPR014121">
    <property type="entry name" value="TraN_Ftype"/>
</dbReference>
<dbReference type="AlphaFoldDB" id="E0TB03"/>
<evidence type="ECO:0008006" key="4">
    <source>
        <dbReference type="Google" id="ProtNLM"/>
    </source>
</evidence>
<accession>E0TB03</accession>
<keyword evidence="1" id="KW-0812">Transmembrane</keyword>
<dbReference type="Proteomes" id="UP000001302">
    <property type="component" value="Chromosome"/>
</dbReference>
<keyword evidence="1" id="KW-0472">Membrane</keyword>
<reference evidence="2 3" key="2">
    <citation type="journal article" date="2011" name="J. Bacteriol.">
        <title>Complete genome sequence of strain HTCC2503T of Parvularcula bermudensis, the type species of the order "Parvularculales" in the class Alphaproteobacteria.</title>
        <authorList>
            <person name="Oh H.M."/>
            <person name="Kang I."/>
            <person name="Vergin K.L."/>
            <person name="Kang D."/>
            <person name="Rhee K.H."/>
            <person name="Giovannoni S.J."/>
            <person name="Cho J.C."/>
        </authorList>
    </citation>
    <scope>NUCLEOTIDE SEQUENCE [LARGE SCALE GENOMIC DNA]</scope>
    <source>
        <strain evidence="3">ATCC BAA-594 / HTCC2503 / KCTC 12087</strain>
    </source>
</reference>
<keyword evidence="1" id="KW-1133">Transmembrane helix</keyword>
<dbReference type="Pfam" id="PF06986">
    <property type="entry name" value="F_T4SS_TraN"/>
    <property type="match status" value="1"/>
</dbReference>
<evidence type="ECO:0000313" key="2">
    <source>
        <dbReference type="EMBL" id="ADM08212.1"/>
    </source>
</evidence>
<keyword evidence="3" id="KW-1185">Reference proteome</keyword>
<dbReference type="RefSeq" id="WP_013299186.1">
    <property type="nucleotide sequence ID" value="NC_014414.1"/>
</dbReference>
<sequence length="605" mass="64418">MSVYLCPLGLCCLSTIAAGITLWLQAFPKWPATAAFAKIMIGVAGAILFFVVPATVSAQDMTRDEARAEAEDLAAGLEGEVKASATQTVDADSVPSFVTGDPAETGHYSNPEGLESAGLSSLAIHEEGQVVSTAIVSRPVVTLAELATWTANGLAIEGDATSIVSEYSGTYGDCTVTVSGGTGGARYRYSCNSGETLLSFEDRCRVPLDVTVPSRHEFECLWTFLDGDLSWEPEPFCATLGSEASCGPLAFHGGGDCLPDWKTGVTICTPRRFRTTCDIDLIDGRSPVRTVPGTPVEAWNTAACDANTADPNCTLLGETCVEGPETRAIGGVDITRDCWAYERTYTCSSLGGEVTDCDVPAGCILEGSTCLSTDDLTGECRATEYQYVCETAGAPGGAVGYCEEDVYCIDGDCETLTRPQNDEFPEAVSALSMMGQLQDDVDDATLTIFPGEYHKCDKAIAGLQNCCRDDGFLTDIGFDCSADDRALANKQSAGLCHYVGTYCSDRTLFGICLKKRKTFCCFNNVLARLIHEQGRPQVGWDWGSTKTPDCSGYTVALFQSLDLSLMDFSEFYDGVLDTFVGPDTDATSAAITTRIIDAFACPPNC</sequence>
<dbReference type="KEGG" id="pbr:PB2503_00657"/>
<feature type="transmembrane region" description="Helical" evidence="1">
    <location>
        <begin position="35"/>
        <end position="56"/>
    </location>
</feature>
<dbReference type="eggNOG" id="ENOG502Z9Z1">
    <property type="taxonomic scope" value="Bacteria"/>
</dbReference>
<proteinExistence type="predicted"/>
<dbReference type="STRING" id="314260.PB2503_00657"/>
<dbReference type="HOGENOM" id="CLU_434657_0_0_5"/>
<dbReference type="OrthoDB" id="5297981at2"/>
<organism evidence="2 3">
    <name type="scientific">Parvularcula bermudensis (strain ATCC BAA-594 / HTCC2503 / KCTC 12087)</name>
    <dbReference type="NCBI Taxonomy" id="314260"/>
    <lineage>
        <taxon>Bacteria</taxon>
        <taxon>Pseudomonadati</taxon>
        <taxon>Pseudomonadota</taxon>
        <taxon>Alphaproteobacteria</taxon>
        <taxon>Parvularculales</taxon>
        <taxon>Parvularculaceae</taxon>
        <taxon>Parvularcula</taxon>
    </lineage>
</organism>
<protein>
    <recommendedName>
        <fullName evidence="4">Conjugal transfer protein TraN</fullName>
    </recommendedName>
</protein>
<dbReference type="EMBL" id="CP002156">
    <property type="protein sequence ID" value="ADM08212.1"/>
    <property type="molecule type" value="Genomic_DNA"/>
</dbReference>
<evidence type="ECO:0000313" key="3">
    <source>
        <dbReference type="Proteomes" id="UP000001302"/>
    </source>
</evidence>
<name>E0TB03_PARBH</name>